<feature type="non-terminal residue" evidence="1">
    <location>
        <position position="1"/>
    </location>
</feature>
<evidence type="ECO:0000313" key="1">
    <source>
        <dbReference type="EMBL" id="GFA23048.1"/>
    </source>
</evidence>
<comment type="caution">
    <text evidence="1">The sequence shown here is derived from an EMBL/GenBank/DDBJ whole genome shotgun (WGS) entry which is preliminary data.</text>
</comment>
<accession>A0A699J9W8</accession>
<reference evidence="1" key="1">
    <citation type="journal article" date="2019" name="Sci. Rep.">
        <title>Draft genome of Tanacetum cinerariifolium, the natural source of mosquito coil.</title>
        <authorList>
            <person name="Yamashiro T."/>
            <person name="Shiraishi A."/>
            <person name="Satake H."/>
            <person name="Nakayama K."/>
        </authorList>
    </citation>
    <scope>NUCLEOTIDE SEQUENCE</scope>
</reference>
<gene>
    <name evidence="1" type="ORF">Tci_595020</name>
</gene>
<dbReference type="EMBL" id="BKCJ010389340">
    <property type="protein sequence ID" value="GFA23048.1"/>
    <property type="molecule type" value="Genomic_DNA"/>
</dbReference>
<proteinExistence type="predicted"/>
<organism evidence="1">
    <name type="scientific">Tanacetum cinerariifolium</name>
    <name type="common">Dalmatian daisy</name>
    <name type="synonym">Chrysanthemum cinerariifolium</name>
    <dbReference type="NCBI Taxonomy" id="118510"/>
    <lineage>
        <taxon>Eukaryota</taxon>
        <taxon>Viridiplantae</taxon>
        <taxon>Streptophyta</taxon>
        <taxon>Embryophyta</taxon>
        <taxon>Tracheophyta</taxon>
        <taxon>Spermatophyta</taxon>
        <taxon>Magnoliopsida</taxon>
        <taxon>eudicotyledons</taxon>
        <taxon>Gunneridae</taxon>
        <taxon>Pentapetalae</taxon>
        <taxon>asterids</taxon>
        <taxon>campanulids</taxon>
        <taxon>Asterales</taxon>
        <taxon>Asteraceae</taxon>
        <taxon>Asteroideae</taxon>
        <taxon>Anthemideae</taxon>
        <taxon>Anthemidinae</taxon>
        <taxon>Tanacetum</taxon>
    </lineage>
</organism>
<feature type="non-terminal residue" evidence="1">
    <location>
        <position position="301"/>
    </location>
</feature>
<sequence length="301" mass="34257">NCSSSCLENVKILIQQNEKLLKDLRTSKIQAITYKIGLESVEARVLVNKKNESVYKEDIKLLKRLGYNAIPPFYTGNFLPPKHDLSGLEELVNESKVSEPTIKKHIVETSEATASADKPKDVNNINEETQLHAKVDGKKVVISEASIRRDLQFGDDGGIKYLPNEVIFEQLTLMGATTTVWNEFSSTMASAIICLATNQKLNFSKYIFERTMKHLDNRNKFLMYLRRVKNLKKKHRSRTHKLKRLYKVGLTAKVISSYDDEALDKEDISKQGRIDKIDADEDIALVSTHDDVNTQDNIVQD</sequence>
<name>A0A699J9W8_TANCI</name>
<dbReference type="AlphaFoldDB" id="A0A699J9W8"/>
<protein>
    <submittedName>
        <fullName evidence="1">Uncharacterized protein</fullName>
    </submittedName>
</protein>